<dbReference type="Gene3D" id="3.30.565.10">
    <property type="entry name" value="Histidine kinase-like ATPase, C-terminal domain"/>
    <property type="match status" value="1"/>
</dbReference>
<dbReference type="SMART" id="SM00388">
    <property type="entry name" value="HisKA"/>
    <property type="match status" value="1"/>
</dbReference>
<dbReference type="InterPro" id="IPR005467">
    <property type="entry name" value="His_kinase_dom"/>
</dbReference>
<reference evidence="10" key="1">
    <citation type="submission" date="2016-10" db="EMBL/GenBank/DDBJ databases">
        <authorList>
            <person name="de Groot N.N."/>
        </authorList>
    </citation>
    <scope>NUCLEOTIDE SEQUENCE</scope>
</reference>
<evidence type="ECO:0000256" key="8">
    <source>
        <dbReference type="SAM" id="MobiDB-lite"/>
    </source>
</evidence>
<evidence type="ECO:0000313" key="10">
    <source>
        <dbReference type="EMBL" id="SFV51363.1"/>
    </source>
</evidence>
<evidence type="ECO:0000256" key="3">
    <source>
        <dbReference type="ARBA" id="ARBA00022741"/>
    </source>
</evidence>
<name>A0A1W1BD08_9ZZZZ</name>
<dbReference type="GO" id="GO:0000155">
    <property type="term" value="F:phosphorelay sensor kinase activity"/>
    <property type="evidence" value="ECO:0007669"/>
    <property type="project" value="InterPro"/>
</dbReference>
<protein>
    <submittedName>
        <fullName evidence="10">TWO-COMPONENT HYBRID PROTEIN</fullName>
    </submittedName>
</protein>
<gene>
    <name evidence="10" type="ORF">MNB_SM-4-533</name>
</gene>
<evidence type="ECO:0000256" key="6">
    <source>
        <dbReference type="ARBA" id="ARBA00023012"/>
    </source>
</evidence>
<dbReference type="Pfam" id="PF02518">
    <property type="entry name" value="HATPase_c"/>
    <property type="match status" value="1"/>
</dbReference>
<dbReference type="InterPro" id="IPR003661">
    <property type="entry name" value="HisK_dim/P_dom"/>
</dbReference>
<dbReference type="Pfam" id="PF00512">
    <property type="entry name" value="HisKA"/>
    <property type="match status" value="1"/>
</dbReference>
<sequence length="317" mass="36168">MNNNPFANTNSVIKRRENPRGKYAQLNTEDLLDAVKLSAHSSHRGDLDILLEIFLDRYNEKQTALDQLNQNLEEKIQIQLKLAQDAQKRYEQQAKMAAMGEMMDAVAHQWKQPLNAISMMSDMLVDDFSSELVNQDYLDEFSQDIQTQIQHMVSTLTEFRNFFRPKETKESFGIKRSLSSVLVLINDEFMKNNINIHIESDQEVLIFGIENEFKHLVLNIINNAKDAFNEQDLKVRDIYINFLKTEDKISLTIKDNAGGIPSKVIQHIFKPEVTTKTDGKGTGIGLYMSTQIAEKLGGTLSVKNVEDGAMFSLEIAF</sequence>
<dbReference type="PANTHER" id="PTHR43065:SF10">
    <property type="entry name" value="PEROXIDE STRESS-ACTIVATED HISTIDINE KINASE MAK3"/>
    <property type="match status" value="1"/>
</dbReference>
<dbReference type="InterPro" id="IPR036890">
    <property type="entry name" value="HATPase_C_sf"/>
</dbReference>
<keyword evidence="6" id="KW-0902">Two-component regulatory system</keyword>
<dbReference type="PANTHER" id="PTHR43065">
    <property type="entry name" value="SENSOR HISTIDINE KINASE"/>
    <property type="match status" value="1"/>
</dbReference>
<dbReference type="Gene3D" id="1.10.287.130">
    <property type="match status" value="1"/>
</dbReference>
<dbReference type="EMBL" id="FPHF01000011">
    <property type="protein sequence ID" value="SFV51363.1"/>
    <property type="molecule type" value="Genomic_DNA"/>
</dbReference>
<feature type="region of interest" description="Disordered" evidence="8">
    <location>
        <begin position="1"/>
        <end position="20"/>
    </location>
</feature>
<feature type="domain" description="Histidine kinase" evidence="9">
    <location>
        <begin position="105"/>
        <end position="317"/>
    </location>
</feature>
<dbReference type="GO" id="GO:0005524">
    <property type="term" value="F:ATP binding"/>
    <property type="evidence" value="ECO:0007669"/>
    <property type="project" value="UniProtKB-KW"/>
</dbReference>
<dbReference type="SUPFAM" id="SSF55874">
    <property type="entry name" value="ATPase domain of HSP90 chaperone/DNA topoisomerase II/histidine kinase"/>
    <property type="match status" value="1"/>
</dbReference>
<accession>A0A1W1BD08</accession>
<evidence type="ECO:0000256" key="7">
    <source>
        <dbReference type="SAM" id="Coils"/>
    </source>
</evidence>
<dbReference type="InterPro" id="IPR004358">
    <property type="entry name" value="Sig_transdc_His_kin-like_C"/>
</dbReference>
<proteinExistence type="predicted"/>
<dbReference type="InterPro" id="IPR036097">
    <property type="entry name" value="HisK_dim/P_sf"/>
</dbReference>
<keyword evidence="4" id="KW-0418">Kinase</keyword>
<keyword evidence="1" id="KW-0597">Phosphoprotein</keyword>
<keyword evidence="2" id="KW-0808">Transferase</keyword>
<keyword evidence="7" id="KW-0175">Coiled coil</keyword>
<dbReference type="SMART" id="SM00387">
    <property type="entry name" value="HATPase_c"/>
    <property type="match status" value="1"/>
</dbReference>
<keyword evidence="5" id="KW-0067">ATP-binding</keyword>
<evidence type="ECO:0000256" key="2">
    <source>
        <dbReference type="ARBA" id="ARBA00022679"/>
    </source>
</evidence>
<evidence type="ECO:0000256" key="4">
    <source>
        <dbReference type="ARBA" id="ARBA00022777"/>
    </source>
</evidence>
<dbReference type="SUPFAM" id="SSF47384">
    <property type="entry name" value="Homodimeric domain of signal transducing histidine kinase"/>
    <property type="match status" value="1"/>
</dbReference>
<dbReference type="PROSITE" id="PS50109">
    <property type="entry name" value="HIS_KIN"/>
    <property type="match status" value="1"/>
</dbReference>
<dbReference type="CDD" id="cd00082">
    <property type="entry name" value="HisKA"/>
    <property type="match status" value="1"/>
</dbReference>
<feature type="coiled-coil region" evidence="7">
    <location>
        <begin position="51"/>
        <end position="93"/>
    </location>
</feature>
<dbReference type="AlphaFoldDB" id="A0A1W1BD08"/>
<organism evidence="10">
    <name type="scientific">hydrothermal vent metagenome</name>
    <dbReference type="NCBI Taxonomy" id="652676"/>
    <lineage>
        <taxon>unclassified sequences</taxon>
        <taxon>metagenomes</taxon>
        <taxon>ecological metagenomes</taxon>
    </lineage>
</organism>
<evidence type="ECO:0000259" key="9">
    <source>
        <dbReference type="PROSITE" id="PS50109"/>
    </source>
</evidence>
<evidence type="ECO:0000256" key="1">
    <source>
        <dbReference type="ARBA" id="ARBA00022553"/>
    </source>
</evidence>
<evidence type="ECO:0000256" key="5">
    <source>
        <dbReference type="ARBA" id="ARBA00022840"/>
    </source>
</evidence>
<feature type="compositionally biased region" description="Polar residues" evidence="8">
    <location>
        <begin position="1"/>
        <end position="12"/>
    </location>
</feature>
<keyword evidence="3" id="KW-0547">Nucleotide-binding</keyword>
<dbReference type="InterPro" id="IPR003594">
    <property type="entry name" value="HATPase_dom"/>
</dbReference>
<dbReference type="PRINTS" id="PR00344">
    <property type="entry name" value="BCTRLSENSOR"/>
</dbReference>